<keyword evidence="2" id="KW-1185">Reference proteome</keyword>
<protein>
    <submittedName>
        <fullName evidence="1">Uncharacterized protein</fullName>
    </submittedName>
</protein>
<gene>
    <name evidence="1" type="ORF">SD10_08150</name>
</gene>
<evidence type="ECO:0000313" key="1">
    <source>
        <dbReference type="EMBL" id="AKD54876.1"/>
    </source>
</evidence>
<name>A0A0E3V6W0_9BACT</name>
<dbReference type="AlphaFoldDB" id="A0A0E3V6W0"/>
<sequence>MFVYLTSITTQGELRSFSFRSPSLELAFMVLNAIKKEGDELLSIQVVDGPRAILLPPEAFDGQDFSQPLTELEGQWKQLLSSQSSD</sequence>
<dbReference type="Proteomes" id="UP000033054">
    <property type="component" value="Chromosome"/>
</dbReference>
<dbReference type="PATRIC" id="fig|1379870.5.peg.1778"/>
<proteinExistence type="predicted"/>
<accession>A0A0E3V6W0</accession>
<dbReference type="KEGG" id="srd:SD10_08150"/>
<dbReference type="HOGENOM" id="CLU_166189_0_0_10"/>
<reference evidence="1 2" key="1">
    <citation type="journal article" date="2014" name="Curr. Microbiol.">
        <title>Spirosoma radiotolerans sp. nov., a gamma-radiation-resistant bacterium isolated from gamma ray-irradiated soil.</title>
        <authorList>
            <person name="Lee J.J."/>
            <person name="Srinivasan S."/>
            <person name="Lim S."/>
            <person name="Joe M."/>
            <person name="Im S."/>
            <person name="Bae S.I."/>
            <person name="Park K.R."/>
            <person name="Han J.H."/>
            <person name="Park S.H."/>
            <person name="Joo B.M."/>
            <person name="Park S.J."/>
            <person name="Kim M.K."/>
        </authorList>
    </citation>
    <scope>NUCLEOTIDE SEQUENCE [LARGE SCALE GENOMIC DNA]</scope>
    <source>
        <strain evidence="1 2">DG5A</strain>
    </source>
</reference>
<dbReference type="EMBL" id="CP010429">
    <property type="protein sequence ID" value="AKD54876.1"/>
    <property type="molecule type" value="Genomic_DNA"/>
</dbReference>
<evidence type="ECO:0000313" key="2">
    <source>
        <dbReference type="Proteomes" id="UP000033054"/>
    </source>
</evidence>
<organism evidence="1 2">
    <name type="scientific">Spirosoma radiotolerans</name>
    <dbReference type="NCBI Taxonomy" id="1379870"/>
    <lineage>
        <taxon>Bacteria</taxon>
        <taxon>Pseudomonadati</taxon>
        <taxon>Bacteroidota</taxon>
        <taxon>Cytophagia</taxon>
        <taxon>Cytophagales</taxon>
        <taxon>Cytophagaceae</taxon>
        <taxon>Spirosoma</taxon>
    </lineage>
</organism>